<dbReference type="EMBL" id="AOIA01000094">
    <property type="protein sequence ID" value="ELY60050.1"/>
    <property type="molecule type" value="Genomic_DNA"/>
</dbReference>
<organism evidence="1 2">
    <name type="scientific">Natronococcus jeotgali DSM 18795</name>
    <dbReference type="NCBI Taxonomy" id="1227498"/>
    <lineage>
        <taxon>Archaea</taxon>
        <taxon>Methanobacteriati</taxon>
        <taxon>Methanobacteriota</taxon>
        <taxon>Stenosarchaea group</taxon>
        <taxon>Halobacteria</taxon>
        <taxon>Halobacteriales</taxon>
        <taxon>Natrialbaceae</taxon>
        <taxon>Natronococcus</taxon>
    </lineage>
</organism>
<sequence length="71" mass="7869">MEVVFVPRVALLFFHPIQQQGHGKSASYGISVIALSENVFSEKVNKSIDLSLRASRTEQSAFSMRTFGIPL</sequence>
<reference evidence="1 2" key="1">
    <citation type="journal article" date="2014" name="PLoS Genet.">
        <title>Phylogenetically driven sequencing of extremely halophilic archaea reveals strategies for static and dynamic osmo-response.</title>
        <authorList>
            <person name="Becker E.A."/>
            <person name="Seitzer P.M."/>
            <person name="Tritt A."/>
            <person name="Larsen D."/>
            <person name="Krusor M."/>
            <person name="Yao A.I."/>
            <person name="Wu D."/>
            <person name="Madern D."/>
            <person name="Eisen J.A."/>
            <person name="Darling A.E."/>
            <person name="Facciotti M.T."/>
        </authorList>
    </citation>
    <scope>NUCLEOTIDE SEQUENCE [LARGE SCALE GENOMIC DNA]</scope>
    <source>
        <strain evidence="1 2">DSM 18795</strain>
    </source>
</reference>
<accession>L9XE98</accession>
<evidence type="ECO:0000313" key="1">
    <source>
        <dbReference type="EMBL" id="ELY60050.1"/>
    </source>
</evidence>
<protein>
    <submittedName>
        <fullName evidence="1">Uncharacterized protein</fullName>
    </submittedName>
</protein>
<comment type="caution">
    <text evidence="1">The sequence shown here is derived from an EMBL/GenBank/DDBJ whole genome shotgun (WGS) entry which is preliminary data.</text>
</comment>
<dbReference type="Proteomes" id="UP000011531">
    <property type="component" value="Unassembled WGS sequence"/>
</dbReference>
<evidence type="ECO:0000313" key="2">
    <source>
        <dbReference type="Proteomes" id="UP000011531"/>
    </source>
</evidence>
<gene>
    <name evidence="1" type="ORF">C492_10785</name>
</gene>
<keyword evidence="2" id="KW-1185">Reference proteome</keyword>
<name>L9XE98_9EURY</name>
<dbReference type="AlphaFoldDB" id="L9XE98"/>
<proteinExistence type="predicted"/>